<evidence type="ECO:0000256" key="2">
    <source>
        <dbReference type="PIRSR" id="PIRSR000390-1"/>
    </source>
</evidence>
<dbReference type="GO" id="GO:0030170">
    <property type="term" value="F:pyridoxal phosphate binding"/>
    <property type="evidence" value="ECO:0007669"/>
    <property type="project" value="TreeGrafter"/>
</dbReference>
<comment type="caution">
    <text evidence="5">The sequence shown here is derived from an EMBL/GenBank/DDBJ whole genome shotgun (WGS) entry which is preliminary data.</text>
</comment>
<gene>
    <name evidence="5" type="ORF">FO442_08030</name>
</gene>
<sequence>MIPFSPPRIDQRVIDEVTKALTSGWITTGPRTKLFERQLTEYCGNKCTVAVASWTAGMEVVLRWWGIGPGDEVIIPAITYCASANVVIHTGAKPVMVDINPDDFNISVEAIRRAVTPRTKVIMPVDIAGFPCDYDGIFQIVNDPSIKSLFQPNSDLQKRLGRILVAADAAHSFGATYGGKRSGAIADVSCFSFHAVKNLTTAEGGTMSINLPDGFDHEAIYKDLCVKILHGQNKDALAKTQKGNWRYDVTEPGFKCNMTDIQAAIGLVELDRFQENLDRRRTICLAYNEGLKNESWALLPKMKDEKRETCYHLYQLRIAGASEAQRDAIMQAIFDQDVSVNVHFQPLPVLTAYKSRGYKIEDYPEAWDKYANEITLPVYFDLTDEQVQIVIQAVKNAVKQVLG</sequence>
<dbReference type="SUPFAM" id="SSF53383">
    <property type="entry name" value="PLP-dependent transferases"/>
    <property type="match status" value="1"/>
</dbReference>
<evidence type="ECO:0000313" key="5">
    <source>
        <dbReference type="EMBL" id="TSJ45687.1"/>
    </source>
</evidence>
<evidence type="ECO:0000256" key="1">
    <source>
        <dbReference type="ARBA" id="ARBA00037999"/>
    </source>
</evidence>
<dbReference type="PIRSF" id="PIRSF000390">
    <property type="entry name" value="PLP_StrS"/>
    <property type="match status" value="1"/>
</dbReference>
<keyword evidence="3 4" id="KW-0663">Pyridoxal phosphate</keyword>
<dbReference type="InterPro" id="IPR015421">
    <property type="entry name" value="PyrdxlP-dep_Trfase_major"/>
</dbReference>
<feature type="active site" description="Proton acceptor" evidence="2">
    <location>
        <position position="197"/>
    </location>
</feature>
<dbReference type="InterPro" id="IPR015422">
    <property type="entry name" value="PyrdxlP-dep_Trfase_small"/>
</dbReference>
<dbReference type="Proteomes" id="UP000316008">
    <property type="component" value="Unassembled WGS sequence"/>
</dbReference>
<keyword evidence="6" id="KW-1185">Reference proteome</keyword>
<dbReference type="EMBL" id="VLPL01000003">
    <property type="protein sequence ID" value="TSJ45687.1"/>
    <property type="molecule type" value="Genomic_DNA"/>
</dbReference>
<dbReference type="PANTHER" id="PTHR30244">
    <property type="entry name" value="TRANSAMINASE"/>
    <property type="match status" value="1"/>
</dbReference>
<dbReference type="Pfam" id="PF01041">
    <property type="entry name" value="DegT_DnrJ_EryC1"/>
    <property type="match status" value="1"/>
</dbReference>
<dbReference type="PANTHER" id="PTHR30244:SF34">
    <property type="entry name" value="DTDP-4-AMINO-4,6-DIDEOXYGALACTOSE TRANSAMINASE"/>
    <property type="match status" value="1"/>
</dbReference>
<dbReference type="InterPro" id="IPR015424">
    <property type="entry name" value="PyrdxlP-dep_Trfase"/>
</dbReference>
<keyword evidence="5" id="KW-0032">Aminotransferase</keyword>
<dbReference type="Gene3D" id="3.90.1150.10">
    <property type="entry name" value="Aspartate Aminotransferase, domain 1"/>
    <property type="match status" value="1"/>
</dbReference>
<dbReference type="RefSeq" id="WP_144332642.1">
    <property type="nucleotide sequence ID" value="NZ_VLPL01000003.1"/>
</dbReference>
<reference evidence="5 6" key="1">
    <citation type="submission" date="2019-07" db="EMBL/GenBank/DDBJ databases">
        <authorList>
            <person name="Huq M.A."/>
        </authorList>
    </citation>
    <scope>NUCLEOTIDE SEQUENCE [LARGE SCALE GENOMIC DNA]</scope>
    <source>
        <strain evidence="5 6">MAH-3</strain>
    </source>
</reference>
<dbReference type="InterPro" id="IPR000653">
    <property type="entry name" value="DegT/StrS_aminotransferase"/>
</dbReference>
<protein>
    <submittedName>
        <fullName evidence="5">DegT/DnrJ/EryC1/StrS aminotransferase family protein</fullName>
    </submittedName>
</protein>
<dbReference type="OrthoDB" id="9810913at2"/>
<name>A0A556N0H7_9FLAO</name>
<dbReference type="AlphaFoldDB" id="A0A556N0H7"/>
<comment type="similarity">
    <text evidence="1 4">Belongs to the DegT/DnrJ/EryC1 family.</text>
</comment>
<dbReference type="GO" id="GO:0000271">
    <property type="term" value="P:polysaccharide biosynthetic process"/>
    <property type="evidence" value="ECO:0007669"/>
    <property type="project" value="TreeGrafter"/>
</dbReference>
<evidence type="ECO:0000256" key="4">
    <source>
        <dbReference type="RuleBase" id="RU004508"/>
    </source>
</evidence>
<accession>A0A556N0H7</accession>
<dbReference type="Gene3D" id="3.40.640.10">
    <property type="entry name" value="Type I PLP-dependent aspartate aminotransferase-like (Major domain)"/>
    <property type="match status" value="1"/>
</dbReference>
<organism evidence="5 6">
    <name type="scientific">Fluviicola chungangensis</name>
    <dbReference type="NCBI Taxonomy" id="2597671"/>
    <lineage>
        <taxon>Bacteria</taxon>
        <taxon>Pseudomonadati</taxon>
        <taxon>Bacteroidota</taxon>
        <taxon>Flavobacteriia</taxon>
        <taxon>Flavobacteriales</taxon>
        <taxon>Crocinitomicaceae</taxon>
        <taxon>Fluviicola</taxon>
    </lineage>
</organism>
<dbReference type="GO" id="GO:0008483">
    <property type="term" value="F:transaminase activity"/>
    <property type="evidence" value="ECO:0007669"/>
    <property type="project" value="UniProtKB-KW"/>
</dbReference>
<keyword evidence="5" id="KW-0808">Transferase</keyword>
<evidence type="ECO:0000256" key="3">
    <source>
        <dbReference type="PIRSR" id="PIRSR000390-2"/>
    </source>
</evidence>
<proteinExistence type="inferred from homology"/>
<evidence type="ECO:0000313" key="6">
    <source>
        <dbReference type="Proteomes" id="UP000316008"/>
    </source>
</evidence>
<feature type="modified residue" description="N6-(pyridoxal phosphate)lysine" evidence="3">
    <location>
        <position position="197"/>
    </location>
</feature>
<dbReference type="CDD" id="cd00616">
    <property type="entry name" value="AHBA_syn"/>
    <property type="match status" value="1"/>
</dbReference>